<evidence type="ECO:0000313" key="1">
    <source>
        <dbReference type="EMBL" id="KAK1932232.1"/>
    </source>
</evidence>
<keyword evidence="2" id="KW-1185">Reference proteome</keyword>
<dbReference type="Proteomes" id="UP001259832">
    <property type="component" value="Unassembled WGS sequence"/>
</dbReference>
<accession>A0AAD9G5M5</accession>
<comment type="caution">
    <text evidence="1">The sequence shown here is derived from an EMBL/GenBank/DDBJ whole genome shotgun (WGS) entry which is preliminary data.</text>
</comment>
<organism evidence="1 2">
    <name type="scientific">Phytophthora citrophthora</name>
    <dbReference type="NCBI Taxonomy" id="4793"/>
    <lineage>
        <taxon>Eukaryota</taxon>
        <taxon>Sar</taxon>
        <taxon>Stramenopiles</taxon>
        <taxon>Oomycota</taxon>
        <taxon>Peronosporomycetes</taxon>
        <taxon>Peronosporales</taxon>
        <taxon>Peronosporaceae</taxon>
        <taxon>Phytophthora</taxon>
    </lineage>
</organism>
<gene>
    <name evidence="1" type="ORF">P3T76_012226</name>
</gene>
<sequence length="65" mass="7063">MGGGDDEADSGCNSTLEPGINQMYPKALLGMGMEALKAIEVSSWCLQRSVLVSNFRAYCARENLY</sequence>
<name>A0AAD9G5M5_9STRA</name>
<dbReference type="EMBL" id="JASMQC010000030">
    <property type="protein sequence ID" value="KAK1932232.1"/>
    <property type="molecule type" value="Genomic_DNA"/>
</dbReference>
<reference evidence="1" key="1">
    <citation type="submission" date="2023-08" db="EMBL/GenBank/DDBJ databases">
        <title>Reference Genome Resource for the Citrus Pathogen Phytophthora citrophthora.</title>
        <authorList>
            <person name="Moller H."/>
            <person name="Coetzee B."/>
            <person name="Rose L.J."/>
            <person name="Van Niekerk J.M."/>
        </authorList>
    </citation>
    <scope>NUCLEOTIDE SEQUENCE</scope>
    <source>
        <strain evidence="1">STE-U-9442</strain>
    </source>
</reference>
<protein>
    <submittedName>
        <fullName evidence="1">Uncharacterized protein</fullName>
    </submittedName>
</protein>
<proteinExistence type="predicted"/>
<evidence type="ECO:0000313" key="2">
    <source>
        <dbReference type="Proteomes" id="UP001259832"/>
    </source>
</evidence>
<dbReference type="AlphaFoldDB" id="A0AAD9G5M5"/>